<dbReference type="EMBL" id="QRID01000015">
    <property type="protein sequence ID" value="RHG26635.1"/>
    <property type="molecule type" value="Genomic_DNA"/>
</dbReference>
<feature type="domain" description="Aminoglycoside phosphotransferase" evidence="1">
    <location>
        <begin position="41"/>
        <end position="286"/>
    </location>
</feature>
<evidence type="ECO:0000313" key="2">
    <source>
        <dbReference type="EMBL" id="CUN12594.1"/>
    </source>
</evidence>
<dbReference type="InterPro" id="IPR047175">
    <property type="entry name" value="CotS-like"/>
</dbReference>
<keyword evidence="2" id="KW-0946">Virion</keyword>
<proteinExistence type="predicted"/>
<dbReference type="EMBL" id="QRQN01000003">
    <property type="protein sequence ID" value="RHN11118.1"/>
    <property type="molecule type" value="Genomic_DNA"/>
</dbReference>
<organism evidence="2 7">
    <name type="scientific">Roseburia intestinalis</name>
    <dbReference type="NCBI Taxonomy" id="166486"/>
    <lineage>
        <taxon>Bacteria</taxon>
        <taxon>Bacillati</taxon>
        <taxon>Bacillota</taxon>
        <taxon>Clostridia</taxon>
        <taxon>Lachnospirales</taxon>
        <taxon>Lachnospiraceae</taxon>
        <taxon>Roseburia</taxon>
    </lineage>
</organism>
<evidence type="ECO:0000313" key="4">
    <source>
        <dbReference type="EMBL" id="RHA69185.1"/>
    </source>
</evidence>
<name>A0A173UCP8_9FIRM</name>
<evidence type="ECO:0000313" key="8">
    <source>
        <dbReference type="Proteomes" id="UP000283586"/>
    </source>
</evidence>
<dbReference type="PANTHER" id="PTHR39179">
    <property type="entry name" value="SPORE COAT PROTEIN I"/>
    <property type="match status" value="1"/>
</dbReference>
<evidence type="ECO:0000313" key="3">
    <source>
        <dbReference type="EMBL" id="MTR84690.1"/>
    </source>
</evidence>
<dbReference type="AlphaFoldDB" id="A0A173UCP8"/>
<evidence type="ECO:0000313" key="6">
    <source>
        <dbReference type="EMBL" id="RHN11118.1"/>
    </source>
</evidence>
<dbReference type="InterPro" id="IPR014255">
    <property type="entry name" value="Spore_coat_CotS"/>
</dbReference>
<dbReference type="EMBL" id="CYXZ01000014">
    <property type="protein sequence ID" value="CUN12594.1"/>
    <property type="molecule type" value="Genomic_DNA"/>
</dbReference>
<dbReference type="Proteomes" id="UP000284465">
    <property type="component" value="Unassembled WGS sequence"/>
</dbReference>
<evidence type="ECO:0000313" key="9">
    <source>
        <dbReference type="Proteomes" id="UP000284051"/>
    </source>
</evidence>
<dbReference type="Proteomes" id="UP000095350">
    <property type="component" value="Unassembled WGS sequence"/>
</dbReference>
<dbReference type="Gene3D" id="3.90.1200.10">
    <property type="match status" value="1"/>
</dbReference>
<dbReference type="Proteomes" id="UP000284051">
    <property type="component" value="Unassembled WGS sequence"/>
</dbReference>
<dbReference type="GO" id="GO:0042601">
    <property type="term" value="C:endospore-forming forespore"/>
    <property type="evidence" value="ECO:0007669"/>
    <property type="project" value="TreeGrafter"/>
</dbReference>
<reference evidence="2 7" key="1">
    <citation type="submission" date="2015-09" db="EMBL/GenBank/DDBJ databases">
        <authorList>
            <consortium name="Pathogen Informatics"/>
        </authorList>
    </citation>
    <scope>NUCLEOTIDE SEQUENCE [LARGE SCALE GENOMIC DNA]</scope>
    <source>
        <strain evidence="2 7">2789STDY5834960</strain>
    </source>
</reference>
<dbReference type="Gene3D" id="3.30.200.20">
    <property type="entry name" value="Phosphorylase Kinase, domain 1"/>
    <property type="match status" value="1"/>
</dbReference>
<reference evidence="3 11" key="3">
    <citation type="journal article" date="2019" name="Nat. Med.">
        <title>A library of human gut bacterial isolates paired with longitudinal multiomics data enables mechanistic microbiome research.</title>
        <authorList>
            <person name="Poyet M."/>
            <person name="Groussin M."/>
            <person name="Gibbons S.M."/>
            <person name="Avila-Pacheco J."/>
            <person name="Jiang X."/>
            <person name="Kearney S.M."/>
            <person name="Perrotta A.R."/>
            <person name="Berdy B."/>
            <person name="Zhao S."/>
            <person name="Lieberman T.D."/>
            <person name="Swanson P.K."/>
            <person name="Smith M."/>
            <person name="Roesemann S."/>
            <person name="Alexander J.E."/>
            <person name="Rich S.A."/>
            <person name="Livny J."/>
            <person name="Vlamakis H."/>
            <person name="Clish C."/>
            <person name="Bullock K."/>
            <person name="Deik A."/>
            <person name="Scott J."/>
            <person name="Pierce K.A."/>
            <person name="Xavier R.J."/>
            <person name="Alm E.J."/>
        </authorList>
    </citation>
    <scope>NUCLEOTIDE SEQUENCE [LARGE SCALE GENOMIC DNA]</scope>
    <source>
        <strain evidence="3 11">BIOML-A1</strain>
    </source>
</reference>
<gene>
    <name evidence="2" type="primary">cotS</name>
    <name evidence="5" type="ORF">DW264_13835</name>
    <name evidence="4" type="ORF">DW927_04065</name>
    <name evidence="6" type="ORF">DWZ31_03435</name>
    <name evidence="2" type="ORF">ERS852572_02032</name>
    <name evidence="3" type="ORF">GMD50_06365</name>
</gene>
<keyword evidence="2" id="KW-0167">Capsid protein</keyword>
<sequence>MNKQTLSYDEETRGKTVINHMGGVFLYNRPEQILEQYELEVKSISRGRDSYQCDTEQGPKILREYRGSKERAGFLADMLDHLSGQGRTVETVMRTKEGEPFSVNEEETKYILYQAFPGAECDTKNRADMLSAVRELALLHQSAQNYEGSVPEFLKSGQNNLLLLYEKRNRELNKVRNYIRAKKKKNDFEMMFAVWYPEYVKKAQETTDILKDLGIQEQLIGFCHGDYNQHNVIFSREGIAVVHFENFLYQESVGDLANFIRKMMEKNNWNAGLGMDLIRGYDRVRKLSPEELKYLYVYLAYPEKFWKIANRYYNSHKAWLSGRNIEKLEKVVAQEDAREQFLQMLFHFTV</sequence>
<dbReference type="NCBIfam" id="TIGR02906">
    <property type="entry name" value="spore_CotS"/>
    <property type="match status" value="1"/>
</dbReference>
<reference evidence="8 9" key="2">
    <citation type="submission" date="2018-08" db="EMBL/GenBank/DDBJ databases">
        <title>A genome reference for cultivated species of the human gut microbiota.</title>
        <authorList>
            <person name="Zou Y."/>
            <person name="Xue W."/>
            <person name="Luo G."/>
        </authorList>
    </citation>
    <scope>NUCLEOTIDE SEQUENCE [LARGE SCALE GENOMIC DNA]</scope>
    <source>
        <strain evidence="6 8">AF31-21AC</strain>
        <strain evidence="5 9">AM22-21LB</strain>
        <strain evidence="4 10">AM43-11</strain>
    </source>
</reference>
<dbReference type="PANTHER" id="PTHR39179:SF1">
    <property type="entry name" value="SPORE COAT PROTEIN I"/>
    <property type="match status" value="1"/>
</dbReference>
<dbReference type="EMBL" id="QSFP01000003">
    <property type="protein sequence ID" value="RHA69185.1"/>
    <property type="molecule type" value="Genomic_DNA"/>
</dbReference>
<dbReference type="EMBL" id="WNAJ01000005">
    <property type="protein sequence ID" value="MTR84690.1"/>
    <property type="molecule type" value="Genomic_DNA"/>
</dbReference>
<dbReference type="Proteomes" id="UP000478483">
    <property type="component" value="Unassembled WGS sequence"/>
</dbReference>
<dbReference type="InterPro" id="IPR002575">
    <property type="entry name" value="Aminoglycoside_PTrfase"/>
</dbReference>
<protein>
    <submittedName>
        <fullName evidence="2">Coat protein 40 kDa component 2</fullName>
    </submittedName>
    <submittedName>
        <fullName evidence="3">CotS family spore coat protein</fullName>
    </submittedName>
</protein>
<evidence type="ECO:0000313" key="7">
    <source>
        <dbReference type="Proteomes" id="UP000095350"/>
    </source>
</evidence>
<evidence type="ECO:0000313" key="10">
    <source>
        <dbReference type="Proteomes" id="UP000284465"/>
    </source>
</evidence>
<accession>A0A173UCP8</accession>
<evidence type="ECO:0000259" key="1">
    <source>
        <dbReference type="Pfam" id="PF01636"/>
    </source>
</evidence>
<dbReference type="SUPFAM" id="SSF56112">
    <property type="entry name" value="Protein kinase-like (PK-like)"/>
    <property type="match status" value="1"/>
</dbReference>
<dbReference type="Proteomes" id="UP000283586">
    <property type="component" value="Unassembled WGS sequence"/>
</dbReference>
<dbReference type="InterPro" id="IPR011009">
    <property type="entry name" value="Kinase-like_dom_sf"/>
</dbReference>
<dbReference type="Pfam" id="PF01636">
    <property type="entry name" value="APH"/>
    <property type="match status" value="1"/>
</dbReference>
<dbReference type="OrthoDB" id="9771902at2"/>
<evidence type="ECO:0000313" key="5">
    <source>
        <dbReference type="EMBL" id="RHG26635.1"/>
    </source>
</evidence>
<dbReference type="STRING" id="166486.ERS852572_02032"/>
<evidence type="ECO:0000313" key="11">
    <source>
        <dbReference type="Proteomes" id="UP000478483"/>
    </source>
</evidence>
<dbReference type="PaxDb" id="166486-ERS852572_02032"/>